<name>A0ABV4P7P3_9GAMM</name>
<evidence type="ECO:0000256" key="1">
    <source>
        <dbReference type="SAM" id="MobiDB-lite"/>
    </source>
</evidence>
<proteinExistence type="predicted"/>
<evidence type="ECO:0000313" key="2">
    <source>
        <dbReference type="EMBL" id="MFA0813928.1"/>
    </source>
</evidence>
<dbReference type="RefSeq" id="WP_371841766.1">
    <property type="nucleotide sequence ID" value="NZ_JBGMEK010000171.1"/>
</dbReference>
<dbReference type="EMBL" id="JBGMEK010000171">
    <property type="protein sequence ID" value="MFA0813928.1"/>
    <property type="molecule type" value="Genomic_DNA"/>
</dbReference>
<gene>
    <name evidence="2" type="ORF">ACCI49_23965</name>
</gene>
<evidence type="ECO:0008006" key="4">
    <source>
        <dbReference type="Google" id="ProtNLM"/>
    </source>
</evidence>
<feature type="region of interest" description="Disordered" evidence="1">
    <location>
        <begin position="183"/>
        <end position="205"/>
    </location>
</feature>
<evidence type="ECO:0000313" key="3">
    <source>
        <dbReference type="Proteomes" id="UP001569428"/>
    </source>
</evidence>
<sequence>MGTRIRSLTLLISIFFSGGTIANEVLNNVLVDSHYDSLKSISERSIASSNVSLSDINQLANRSRFLVEQSSESIRADLSVDGTSVSIIAEKSKSGPDFLSITIKAANANYNIELDIKNSEYVISGYGSKLGTEGKILLYAMLTKMTENKWQKSENLYKSKSYRIVNWFSEMPAGMVTHIIDSRNKSEKGEPDPDPYNRSSIIPKT</sequence>
<organism evidence="2 3">
    <name type="scientific">Microbulbifer epialgicus</name>
    <dbReference type="NCBI Taxonomy" id="393907"/>
    <lineage>
        <taxon>Bacteria</taxon>
        <taxon>Pseudomonadati</taxon>
        <taxon>Pseudomonadota</taxon>
        <taxon>Gammaproteobacteria</taxon>
        <taxon>Cellvibrionales</taxon>
        <taxon>Microbulbiferaceae</taxon>
        <taxon>Microbulbifer</taxon>
    </lineage>
</organism>
<protein>
    <recommendedName>
        <fullName evidence="4">DUF4468 domain-containing protein</fullName>
    </recommendedName>
</protein>
<accession>A0ABV4P7P3</accession>
<keyword evidence="3" id="KW-1185">Reference proteome</keyword>
<dbReference type="Proteomes" id="UP001569428">
    <property type="component" value="Unassembled WGS sequence"/>
</dbReference>
<comment type="caution">
    <text evidence="2">The sequence shown here is derived from an EMBL/GenBank/DDBJ whole genome shotgun (WGS) entry which is preliminary data.</text>
</comment>
<reference evidence="2 3" key="1">
    <citation type="submission" date="2024-08" db="EMBL/GenBank/DDBJ databases">
        <authorList>
            <person name="Ishaq N."/>
        </authorList>
    </citation>
    <scope>NUCLEOTIDE SEQUENCE [LARGE SCALE GENOMIC DNA]</scope>
    <source>
        <strain evidence="2 3">DSM 18651</strain>
    </source>
</reference>